<accession>A0A7R9GFF0</accession>
<evidence type="ECO:0000313" key="5">
    <source>
        <dbReference type="EMBL" id="CAD7280575.1"/>
    </source>
</evidence>
<dbReference type="PANTHER" id="PTHR46959">
    <property type="entry name" value="SULFOQUINOVOSIDASE"/>
    <property type="match status" value="1"/>
</dbReference>
<dbReference type="Pfam" id="PF21365">
    <property type="entry name" value="Glyco_hydro_31_3rd"/>
    <property type="match status" value="1"/>
</dbReference>
<dbReference type="InterPro" id="IPR017853">
    <property type="entry name" value="GH"/>
</dbReference>
<dbReference type="OrthoDB" id="1334205at2759"/>
<dbReference type="InterPro" id="IPR052990">
    <property type="entry name" value="Sulfoquinovosidase_GH31"/>
</dbReference>
<evidence type="ECO:0000256" key="1">
    <source>
        <dbReference type="ARBA" id="ARBA00007806"/>
    </source>
</evidence>
<keyword evidence="2" id="KW-0326">Glycosidase</keyword>
<dbReference type="GO" id="GO:0004553">
    <property type="term" value="F:hydrolase activity, hydrolyzing O-glycosyl compounds"/>
    <property type="evidence" value="ECO:0007669"/>
    <property type="project" value="InterPro"/>
</dbReference>
<dbReference type="EMBL" id="OA884293">
    <property type="protein sequence ID" value="CAD7280575.1"/>
    <property type="molecule type" value="Genomic_DNA"/>
</dbReference>
<dbReference type="InterPro" id="IPR048395">
    <property type="entry name" value="Glyco_hydro_31_C"/>
</dbReference>
<comment type="similarity">
    <text evidence="1 2">Belongs to the glycosyl hydrolase 31 family.</text>
</comment>
<dbReference type="SUPFAM" id="SSF51011">
    <property type="entry name" value="Glycosyl hydrolase domain"/>
    <property type="match status" value="1"/>
</dbReference>
<reference evidence="5" key="1">
    <citation type="submission" date="2020-11" db="EMBL/GenBank/DDBJ databases">
        <authorList>
            <person name="Tran Van P."/>
        </authorList>
    </citation>
    <scope>NUCLEOTIDE SEQUENCE</scope>
</reference>
<feature type="domain" description="Glycosyl hydrolase family 31 C-terminal" evidence="4">
    <location>
        <begin position="292"/>
        <end position="375"/>
    </location>
</feature>
<dbReference type="Gene3D" id="2.60.40.1180">
    <property type="entry name" value="Golgi alpha-mannosidase II"/>
    <property type="match status" value="1"/>
</dbReference>
<sequence length="389" mass="43834">MFEEAAMMNYLMKDKAGEILIQDHAGFYAGTVDLSNPEAFQWYSEEVLGRNMLDFGISGWMVDFAEYIPTHAANNLGMDAETFHNIFPDIWAKCNFEALMSREKLHDSLTFQRSGTLGSSVFQQMMWAGDQNVNYEPADGLPSVITAALSGAVSGLTRTHSDIGGYTSFFIALQRDTELLMRWAEHAVFSPVMRTHEALSGAVSGLTRTHSDIGGYTSFFIALQRDTELLMRWAEHAVFSPVMRTHEGSSPEANEQIYSDPAILSGFARLVNLYVTLSPYTKAVLSDSFSKGYPVMRPLFFEYEDDPIAYEQQYQYLLGPDLLVAPVLQKDAATWEVYLPPDEWRHIWNPEKVHKGGGFIIVEAPVGKPPVFFRDKSSWKPLFEELGRL</sequence>
<dbReference type="InterPro" id="IPR013780">
    <property type="entry name" value="Glyco_hydro_b"/>
</dbReference>
<evidence type="ECO:0000256" key="2">
    <source>
        <dbReference type="RuleBase" id="RU361185"/>
    </source>
</evidence>
<keyword evidence="6" id="KW-1185">Reference proteome</keyword>
<proteinExistence type="inferred from homology"/>
<name>A0A7R9GFF0_9CRUS</name>
<dbReference type="InterPro" id="IPR000322">
    <property type="entry name" value="Glyco_hydro_31_TIM"/>
</dbReference>
<evidence type="ECO:0000259" key="4">
    <source>
        <dbReference type="Pfam" id="PF21365"/>
    </source>
</evidence>
<evidence type="ECO:0008006" key="7">
    <source>
        <dbReference type="Google" id="ProtNLM"/>
    </source>
</evidence>
<keyword evidence="2" id="KW-0378">Hydrolase</keyword>
<dbReference type="Proteomes" id="UP000678499">
    <property type="component" value="Unassembled WGS sequence"/>
</dbReference>
<dbReference type="Gene3D" id="3.20.20.80">
    <property type="entry name" value="Glycosidases"/>
    <property type="match status" value="2"/>
</dbReference>
<dbReference type="PANTHER" id="PTHR46959:SF2">
    <property type="entry name" value="SULFOQUINOVOSIDASE"/>
    <property type="match status" value="1"/>
</dbReference>
<dbReference type="EMBL" id="CAJPEX010002256">
    <property type="protein sequence ID" value="CAG0920727.1"/>
    <property type="molecule type" value="Genomic_DNA"/>
</dbReference>
<gene>
    <name evidence="5" type="ORF">NMOB1V02_LOCUS8233</name>
</gene>
<evidence type="ECO:0000259" key="3">
    <source>
        <dbReference type="Pfam" id="PF01055"/>
    </source>
</evidence>
<evidence type="ECO:0000313" key="6">
    <source>
        <dbReference type="Proteomes" id="UP000678499"/>
    </source>
</evidence>
<organism evidence="5">
    <name type="scientific">Notodromas monacha</name>
    <dbReference type="NCBI Taxonomy" id="399045"/>
    <lineage>
        <taxon>Eukaryota</taxon>
        <taxon>Metazoa</taxon>
        <taxon>Ecdysozoa</taxon>
        <taxon>Arthropoda</taxon>
        <taxon>Crustacea</taxon>
        <taxon>Oligostraca</taxon>
        <taxon>Ostracoda</taxon>
        <taxon>Podocopa</taxon>
        <taxon>Podocopida</taxon>
        <taxon>Cypridocopina</taxon>
        <taxon>Cypridoidea</taxon>
        <taxon>Cyprididae</taxon>
        <taxon>Notodromas</taxon>
    </lineage>
</organism>
<dbReference type="SUPFAM" id="SSF51445">
    <property type="entry name" value="(Trans)glycosidases"/>
    <property type="match status" value="2"/>
</dbReference>
<protein>
    <recommendedName>
        <fullName evidence="7">Alpha-glucosidase</fullName>
    </recommendedName>
</protein>
<feature type="domain" description="Glycoside hydrolase family 31 TIM barrel" evidence="3">
    <location>
        <begin position="2"/>
        <end position="198"/>
    </location>
</feature>
<dbReference type="Pfam" id="PF01055">
    <property type="entry name" value="Glyco_hydro_31_2nd"/>
    <property type="match status" value="1"/>
</dbReference>
<dbReference type="AlphaFoldDB" id="A0A7R9GFF0"/>
<dbReference type="GO" id="GO:0005975">
    <property type="term" value="P:carbohydrate metabolic process"/>
    <property type="evidence" value="ECO:0007669"/>
    <property type="project" value="InterPro"/>
</dbReference>